<feature type="transmembrane region" description="Helical" evidence="8">
    <location>
        <begin position="534"/>
        <end position="554"/>
    </location>
</feature>
<evidence type="ECO:0000256" key="4">
    <source>
        <dbReference type="ARBA" id="ARBA00022519"/>
    </source>
</evidence>
<organism evidence="9 10">
    <name type="scientific">Candidatus Protochlamydia naegleriophila</name>
    <dbReference type="NCBI Taxonomy" id="389348"/>
    <lineage>
        <taxon>Bacteria</taxon>
        <taxon>Pseudomonadati</taxon>
        <taxon>Chlamydiota</taxon>
        <taxon>Chlamydiia</taxon>
        <taxon>Parachlamydiales</taxon>
        <taxon>Parachlamydiaceae</taxon>
        <taxon>Candidatus Protochlamydia</taxon>
    </lineage>
</organism>
<keyword evidence="6 8" id="KW-1133">Transmembrane helix</keyword>
<dbReference type="PRINTS" id="PR00702">
    <property type="entry name" value="ACRIFLAVINRP"/>
</dbReference>
<dbReference type="AlphaFoldDB" id="A0A0U5JEX5"/>
<feature type="transmembrane region" description="Helical" evidence="8">
    <location>
        <begin position="342"/>
        <end position="361"/>
    </location>
</feature>
<evidence type="ECO:0000256" key="3">
    <source>
        <dbReference type="ARBA" id="ARBA00022475"/>
    </source>
</evidence>
<sequence length="626" mass="68184">MISHFFIDRPIFAFVLSIIITLAGLFALKSLPIEQYPNITPPQIQVSASYAGADASTVAASVAAPIEQQVNGVEDMIYMYSQNSSNGDIALSIFFEIGSNIDMAQVNVQNRVNMALPQLPEEVQRTGVTIKKQTPNILLLVAIQSPDERYDNIFVSNYATINVVDEILRLPGISNATIINARDYSMRIWLRPDRLAQLGLTTHDVVKAVQAQNNNFTAGLLGYPPTTSATQLTVPMTGLGRLSNPEQFENIILRANTDGSFVQIKDVGRVELGAASYDVDGSLNNKTTAMIAIYQQFGANALDVAEEVKNTMKHLSKSFPEGLEYSIPYDTTDFITASIHEVTMTIFEAAVLVSLVVLIFLQNLRATLVPIIAMIVSIVGTFAGMYVLGFSLNTLTLFGMVLAIGIVVDDAIVVIENVERNMRELLLPPKEAAHKAMEEVSGPVVAIVFVLCAVFIPVAFLGGIAGQLYKQFAITISVSVVISGFVALTLSPALAALILKPHTTPSRFAIWFNKGFDWFTNGYVHIAKWILHHAWVGLLLFASVIAVLVTLNHITPTSFIPQEDQGYLITLVNMPDASSLERTQEVDQTLTSIALDVPGVQDVVSLSGFSMLESLNRLQVGTNFIT</sequence>
<keyword evidence="7 8" id="KW-0472">Membrane</keyword>
<dbReference type="FunFam" id="3.30.70.1430:FF:000001">
    <property type="entry name" value="Efflux pump membrane transporter"/>
    <property type="match status" value="1"/>
</dbReference>
<dbReference type="PATRIC" id="fig|389348.3.peg.1979"/>
<evidence type="ECO:0000256" key="2">
    <source>
        <dbReference type="ARBA" id="ARBA00022448"/>
    </source>
</evidence>
<dbReference type="SUPFAM" id="SSF82714">
    <property type="entry name" value="Multidrug efflux transporter AcrB TolC docking domain, DN and DC subdomains"/>
    <property type="match status" value="1"/>
</dbReference>
<keyword evidence="3" id="KW-1003">Cell membrane</keyword>
<dbReference type="EMBL" id="LN879502">
    <property type="protein sequence ID" value="CUI17370.1"/>
    <property type="molecule type" value="Genomic_DNA"/>
</dbReference>
<dbReference type="FunCoup" id="A0A0U5JEX5">
    <property type="interactions" value="348"/>
</dbReference>
<proteinExistence type="predicted"/>
<feature type="transmembrane region" description="Helical" evidence="8">
    <location>
        <begin position="444"/>
        <end position="466"/>
    </location>
</feature>
<dbReference type="InterPro" id="IPR001036">
    <property type="entry name" value="Acrflvin-R"/>
</dbReference>
<comment type="subcellular location">
    <subcellularLocation>
        <location evidence="1">Cell inner membrane</location>
        <topology evidence="1">Multi-pass membrane protein</topology>
    </subcellularLocation>
</comment>
<keyword evidence="4" id="KW-0997">Cell inner membrane</keyword>
<gene>
    <name evidence="9" type="primary">acrb3</name>
    <name evidence="9" type="ORF">PNK_1763</name>
</gene>
<evidence type="ECO:0000256" key="8">
    <source>
        <dbReference type="SAM" id="Phobius"/>
    </source>
</evidence>
<dbReference type="InterPro" id="IPR027463">
    <property type="entry name" value="AcrB_DN_DC_subdom"/>
</dbReference>
<evidence type="ECO:0000256" key="5">
    <source>
        <dbReference type="ARBA" id="ARBA00022692"/>
    </source>
</evidence>
<accession>A0A0U5JEX5</accession>
<dbReference type="GO" id="GO:0042910">
    <property type="term" value="F:xenobiotic transmembrane transporter activity"/>
    <property type="evidence" value="ECO:0007669"/>
    <property type="project" value="TreeGrafter"/>
</dbReference>
<evidence type="ECO:0000313" key="9">
    <source>
        <dbReference type="EMBL" id="CUI17370.1"/>
    </source>
</evidence>
<dbReference type="Gene3D" id="3.30.2090.10">
    <property type="entry name" value="Multidrug efflux transporter AcrB TolC docking domain, DN and DC subdomains"/>
    <property type="match status" value="1"/>
</dbReference>
<protein>
    <submittedName>
        <fullName evidence="9">Multidrug-efflux transporter</fullName>
    </submittedName>
</protein>
<dbReference type="KEGG" id="pnl:PNK_1763"/>
<feature type="transmembrane region" description="Helical" evidence="8">
    <location>
        <begin position="472"/>
        <end position="499"/>
    </location>
</feature>
<evidence type="ECO:0000256" key="7">
    <source>
        <dbReference type="ARBA" id="ARBA00023136"/>
    </source>
</evidence>
<evidence type="ECO:0000313" key="10">
    <source>
        <dbReference type="Proteomes" id="UP000069902"/>
    </source>
</evidence>
<keyword evidence="5 8" id="KW-0812">Transmembrane</keyword>
<dbReference type="Proteomes" id="UP000069902">
    <property type="component" value="Chromosome cPNK"/>
</dbReference>
<keyword evidence="2" id="KW-0813">Transport</keyword>
<dbReference type="SUPFAM" id="SSF82693">
    <property type="entry name" value="Multidrug efflux transporter AcrB pore domain, PN1, PN2, PC1 and PC2 subdomains"/>
    <property type="match status" value="3"/>
</dbReference>
<dbReference type="Gene3D" id="3.30.70.1320">
    <property type="entry name" value="Multidrug efflux transporter AcrB pore domain like"/>
    <property type="match status" value="1"/>
</dbReference>
<dbReference type="STRING" id="389348.PNK_1763"/>
<name>A0A0U5JEX5_9BACT</name>
<dbReference type="Gene3D" id="3.30.70.1430">
    <property type="entry name" value="Multidrug efflux transporter AcrB pore domain"/>
    <property type="match status" value="2"/>
</dbReference>
<evidence type="ECO:0000256" key="6">
    <source>
        <dbReference type="ARBA" id="ARBA00022989"/>
    </source>
</evidence>
<keyword evidence="10" id="KW-1185">Reference proteome</keyword>
<dbReference type="InParanoid" id="A0A0U5JEX5"/>
<dbReference type="PANTHER" id="PTHR32063:SF11">
    <property type="entry name" value="CATION OR DRUG EFFLUX SYSTEM PROTEIN"/>
    <property type="match status" value="1"/>
</dbReference>
<evidence type="ECO:0000256" key="1">
    <source>
        <dbReference type="ARBA" id="ARBA00004429"/>
    </source>
</evidence>
<dbReference type="GO" id="GO:0005886">
    <property type="term" value="C:plasma membrane"/>
    <property type="evidence" value="ECO:0007669"/>
    <property type="project" value="UniProtKB-SubCell"/>
</dbReference>
<dbReference type="Pfam" id="PF00873">
    <property type="entry name" value="ACR_tran"/>
    <property type="match status" value="1"/>
</dbReference>
<reference evidence="10" key="1">
    <citation type="submission" date="2015-09" db="EMBL/GenBank/DDBJ databases">
        <authorList>
            <person name="Bertelli C."/>
        </authorList>
    </citation>
    <scope>NUCLEOTIDE SEQUENCE [LARGE SCALE GENOMIC DNA]</scope>
    <source>
        <strain evidence="10">KNic</strain>
    </source>
</reference>
<dbReference type="FunFam" id="1.20.1640.10:FF:000001">
    <property type="entry name" value="Efflux pump membrane transporter"/>
    <property type="match status" value="1"/>
</dbReference>
<dbReference type="Gene3D" id="1.20.1640.10">
    <property type="entry name" value="Multidrug efflux transporter AcrB transmembrane domain"/>
    <property type="match status" value="2"/>
</dbReference>
<feature type="transmembrane region" description="Helical" evidence="8">
    <location>
        <begin position="368"/>
        <end position="389"/>
    </location>
</feature>
<dbReference type="SUPFAM" id="SSF82866">
    <property type="entry name" value="Multidrug efflux transporter AcrB transmembrane domain"/>
    <property type="match status" value="1"/>
</dbReference>
<dbReference type="PANTHER" id="PTHR32063">
    <property type="match status" value="1"/>
</dbReference>